<gene>
    <name evidence="1" type="ORF">HU200_047984</name>
</gene>
<accession>A0A835AYD6</accession>
<dbReference type="OrthoDB" id="677651at2759"/>
<keyword evidence="2" id="KW-1185">Reference proteome</keyword>
<reference evidence="1" key="1">
    <citation type="submission" date="2020-07" db="EMBL/GenBank/DDBJ databases">
        <title>Genome sequence and genetic diversity analysis of an under-domesticated orphan crop, white fonio (Digitaria exilis).</title>
        <authorList>
            <person name="Bennetzen J.L."/>
            <person name="Chen S."/>
            <person name="Ma X."/>
            <person name="Wang X."/>
            <person name="Yssel A.E.J."/>
            <person name="Chaluvadi S.R."/>
            <person name="Johnson M."/>
            <person name="Gangashetty P."/>
            <person name="Hamidou F."/>
            <person name="Sanogo M.D."/>
            <person name="Zwaenepoel A."/>
            <person name="Wallace J."/>
            <person name="Van De Peer Y."/>
            <person name="Van Deynze A."/>
        </authorList>
    </citation>
    <scope>NUCLEOTIDE SEQUENCE</scope>
    <source>
        <tissue evidence="1">Leaves</tissue>
    </source>
</reference>
<organism evidence="1 2">
    <name type="scientific">Digitaria exilis</name>
    <dbReference type="NCBI Taxonomy" id="1010633"/>
    <lineage>
        <taxon>Eukaryota</taxon>
        <taxon>Viridiplantae</taxon>
        <taxon>Streptophyta</taxon>
        <taxon>Embryophyta</taxon>
        <taxon>Tracheophyta</taxon>
        <taxon>Spermatophyta</taxon>
        <taxon>Magnoliopsida</taxon>
        <taxon>Liliopsida</taxon>
        <taxon>Poales</taxon>
        <taxon>Poaceae</taxon>
        <taxon>PACMAD clade</taxon>
        <taxon>Panicoideae</taxon>
        <taxon>Panicodae</taxon>
        <taxon>Paniceae</taxon>
        <taxon>Anthephorinae</taxon>
        <taxon>Digitaria</taxon>
    </lineage>
</organism>
<protein>
    <submittedName>
        <fullName evidence="1">Uncharacterized protein</fullName>
    </submittedName>
</protein>
<sequence>MAAVFQTNGSCVAILDCCICIMWHMEPQWHCGDIIPWIIVFCKQHCCGIAHGDCCNIIARKGEPPMVNSCCIMQDCIHGTMEPIPINDEDELTIVNGCCIMHDCMHGYIRPIPIISGESCRHVVVVAATEEIARSATKANILVVLDAMVFIEYLMGNEMEVCMF</sequence>
<dbReference type="Proteomes" id="UP000636709">
    <property type="component" value="Unassembled WGS sequence"/>
</dbReference>
<evidence type="ECO:0000313" key="2">
    <source>
        <dbReference type="Proteomes" id="UP000636709"/>
    </source>
</evidence>
<name>A0A835AYD6_9POAL</name>
<evidence type="ECO:0000313" key="1">
    <source>
        <dbReference type="EMBL" id="KAF8674853.1"/>
    </source>
</evidence>
<dbReference type="EMBL" id="JACEFO010002193">
    <property type="protein sequence ID" value="KAF8674853.1"/>
    <property type="molecule type" value="Genomic_DNA"/>
</dbReference>
<dbReference type="AlphaFoldDB" id="A0A835AYD6"/>
<comment type="caution">
    <text evidence="1">The sequence shown here is derived from an EMBL/GenBank/DDBJ whole genome shotgun (WGS) entry which is preliminary data.</text>
</comment>
<proteinExistence type="predicted"/>